<dbReference type="Proteomes" id="UP001409585">
    <property type="component" value="Unassembled WGS sequence"/>
</dbReference>
<evidence type="ECO:0000313" key="3">
    <source>
        <dbReference type="Proteomes" id="UP001409585"/>
    </source>
</evidence>
<keyword evidence="3" id="KW-1185">Reference proteome</keyword>
<evidence type="ECO:0000259" key="1">
    <source>
        <dbReference type="Pfam" id="PF07110"/>
    </source>
</evidence>
<dbReference type="SUPFAM" id="SSF54909">
    <property type="entry name" value="Dimeric alpha+beta barrel"/>
    <property type="match status" value="1"/>
</dbReference>
<dbReference type="InterPro" id="IPR011008">
    <property type="entry name" value="Dimeric_a/b-barrel"/>
</dbReference>
<proteinExistence type="predicted"/>
<dbReference type="InterPro" id="IPR009799">
    <property type="entry name" value="EthD_dom"/>
</dbReference>
<dbReference type="Gene3D" id="3.30.70.100">
    <property type="match status" value="1"/>
</dbReference>
<feature type="domain" description="EthD" evidence="1">
    <location>
        <begin position="11"/>
        <end position="103"/>
    </location>
</feature>
<accession>A0AAV3U6B6</accession>
<protein>
    <recommendedName>
        <fullName evidence="1">EthD domain-containing protein</fullName>
    </recommendedName>
</protein>
<evidence type="ECO:0000313" key="2">
    <source>
        <dbReference type="EMBL" id="GAA4952430.1"/>
    </source>
</evidence>
<name>A0AAV3U6B6_9ALTE</name>
<dbReference type="Pfam" id="PF07110">
    <property type="entry name" value="EthD"/>
    <property type="match status" value="1"/>
</dbReference>
<reference evidence="3" key="1">
    <citation type="journal article" date="2019" name="Int. J. Syst. Evol. Microbiol.">
        <title>The Global Catalogue of Microorganisms (GCM) 10K type strain sequencing project: providing services to taxonomists for standard genome sequencing and annotation.</title>
        <authorList>
            <consortium name="The Broad Institute Genomics Platform"/>
            <consortium name="The Broad Institute Genome Sequencing Center for Infectious Disease"/>
            <person name="Wu L."/>
            <person name="Ma J."/>
        </authorList>
    </citation>
    <scope>NUCLEOTIDE SEQUENCE [LARGE SCALE GENOMIC DNA]</scope>
    <source>
        <strain evidence="3">JCM 19134</strain>
    </source>
</reference>
<organism evidence="2 3">
    <name type="scientific">Halioxenophilus aromaticivorans</name>
    <dbReference type="NCBI Taxonomy" id="1306992"/>
    <lineage>
        <taxon>Bacteria</taxon>
        <taxon>Pseudomonadati</taxon>
        <taxon>Pseudomonadota</taxon>
        <taxon>Gammaproteobacteria</taxon>
        <taxon>Alteromonadales</taxon>
        <taxon>Alteromonadaceae</taxon>
        <taxon>Halioxenophilus</taxon>
    </lineage>
</organism>
<dbReference type="AlphaFoldDB" id="A0AAV3U6B6"/>
<sequence length="120" mass="14091">MFKMIGLLKRKPGLTHQEFKQYYESHHRVIGEKYLTGRAVKYVRRYLTGFPDIITGKTPEQPYDVVLEIWYPDKATFEKTSVELAAPEVAAEIAADEDKLFDRDKNAFFYLDEHESELTR</sequence>
<dbReference type="RefSeq" id="WP_345425822.1">
    <property type="nucleotide sequence ID" value="NZ_AP031496.1"/>
</dbReference>
<dbReference type="GO" id="GO:0016491">
    <property type="term" value="F:oxidoreductase activity"/>
    <property type="evidence" value="ECO:0007669"/>
    <property type="project" value="InterPro"/>
</dbReference>
<comment type="caution">
    <text evidence="2">The sequence shown here is derived from an EMBL/GenBank/DDBJ whole genome shotgun (WGS) entry which is preliminary data.</text>
</comment>
<dbReference type="EMBL" id="BAABLX010000029">
    <property type="protein sequence ID" value="GAA4952430.1"/>
    <property type="molecule type" value="Genomic_DNA"/>
</dbReference>
<gene>
    <name evidence="2" type="ORF">GCM10025791_36390</name>
</gene>